<dbReference type="Pfam" id="PF03625">
    <property type="entry name" value="DUF302"/>
    <property type="match status" value="1"/>
</dbReference>
<name>A0A3B1A7J3_9ZZZZ</name>
<evidence type="ECO:0000313" key="3">
    <source>
        <dbReference type="EMBL" id="VAW95587.1"/>
    </source>
</evidence>
<evidence type="ECO:0000259" key="2">
    <source>
        <dbReference type="Pfam" id="PF03625"/>
    </source>
</evidence>
<feature type="domain" description="DUF302" evidence="2">
    <location>
        <begin position="97"/>
        <end position="156"/>
    </location>
</feature>
<organism evidence="3">
    <name type="scientific">hydrothermal vent metagenome</name>
    <dbReference type="NCBI Taxonomy" id="652676"/>
    <lineage>
        <taxon>unclassified sequences</taxon>
        <taxon>metagenomes</taxon>
        <taxon>ecological metagenomes</taxon>
    </lineage>
</organism>
<keyword evidence="1" id="KW-1133">Transmembrane helix</keyword>
<accession>A0A3B1A7J3</accession>
<dbReference type="EMBL" id="UOFT01000048">
    <property type="protein sequence ID" value="VAW95587.1"/>
    <property type="molecule type" value="Genomic_DNA"/>
</dbReference>
<sequence length="195" mass="22004">MIILRNIFSIIGLFSVVVFFILVYKMEPAYHIFNNFDDKALETYTKLATDILETGNAAEATVWKTKVQKGLGTEDVEDAMRSVANEHNIKNVGELPLSKQVEAMSGKPFRYMKIFMFCNALTAARMVDYSDAFSAYLPCRVTLLEDKQGQLWLYSLNMDLMIHGGSPLPVELKQEALKVKMIIQDIMARGASGEF</sequence>
<dbReference type="Gene3D" id="3.30.310.70">
    <property type="entry name" value="TT1751-like domain"/>
    <property type="match status" value="1"/>
</dbReference>
<protein>
    <recommendedName>
        <fullName evidence="2">DUF302 domain-containing protein</fullName>
    </recommendedName>
</protein>
<dbReference type="InterPro" id="IPR005180">
    <property type="entry name" value="DUF302"/>
</dbReference>
<feature type="transmembrane region" description="Helical" evidence="1">
    <location>
        <begin position="6"/>
        <end position="24"/>
    </location>
</feature>
<evidence type="ECO:0000256" key="1">
    <source>
        <dbReference type="SAM" id="Phobius"/>
    </source>
</evidence>
<proteinExistence type="predicted"/>
<dbReference type="CDD" id="cd14797">
    <property type="entry name" value="DUF302"/>
    <property type="match status" value="1"/>
</dbReference>
<keyword evidence="1" id="KW-0472">Membrane</keyword>
<dbReference type="InterPro" id="IPR035923">
    <property type="entry name" value="TT1751-like_sf"/>
</dbReference>
<reference evidence="3" key="1">
    <citation type="submission" date="2018-06" db="EMBL/GenBank/DDBJ databases">
        <authorList>
            <person name="Zhirakovskaya E."/>
        </authorList>
    </citation>
    <scope>NUCLEOTIDE SEQUENCE</scope>
</reference>
<dbReference type="SUPFAM" id="SSF103247">
    <property type="entry name" value="TT1751-like"/>
    <property type="match status" value="1"/>
</dbReference>
<keyword evidence="1" id="KW-0812">Transmembrane</keyword>
<gene>
    <name evidence="3" type="ORF">MNBD_GAMMA23-1134</name>
</gene>
<dbReference type="AlphaFoldDB" id="A0A3B1A7J3"/>